<dbReference type="RefSeq" id="WP_092961376.1">
    <property type="nucleotide sequence ID" value="NZ_FOSQ01000007.1"/>
</dbReference>
<dbReference type="OrthoDB" id="9795056at2"/>
<evidence type="ECO:0000313" key="1">
    <source>
        <dbReference type="EMBL" id="SFK79632.1"/>
    </source>
</evidence>
<dbReference type="PANTHER" id="PTHR30565:SF9">
    <property type="entry name" value="PROTEIN YCIF"/>
    <property type="match status" value="1"/>
</dbReference>
<keyword evidence="2" id="KW-1185">Reference proteome</keyword>
<reference evidence="1 2" key="1">
    <citation type="submission" date="2016-10" db="EMBL/GenBank/DDBJ databases">
        <authorList>
            <person name="de Groot N.N."/>
        </authorList>
    </citation>
    <scope>NUCLEOTIDE SEQUENCE [LARGE SCALE GENOMIC DNA]</scope>
    <source>
        <strain evidence="1 2">DSM 19981</strain>
    </source>
</reference>
<dbReference type="InterPro" id="IPR010287">
    <property type="entry name" value="DUF892_YciF-like"/>
</dbReference>
<sequence>MAEDFKSLMIEALQDAYSAETQLIEALPDMAEAAQSPTLRQAFEDHLAQTRGHVERLERAAELLDADPEGEECEAMEGLTAEAEEIMDDHDEGPVRDAALIGAAQKVEHYEIATYGTLHAMAKAAGMQEVADLFAQTLAEEKTADEKLTLLAEREVNPAALAA</sequence>
<dbReference type="Gene3D" id="1.20.1260.10">
    <property type="match status" value="1"/>
</dbReference>
<dbReference type="AlphaFoldDB" id="A0A1I4CEJ3"/>
<dbReference type="Pfam" id="PF05974">
    <property type="entry name" value="DUF892"/>
    <property type="match status" value="1"/>
</dbReference>
<dbReference type="EMBL" id="FOSQ01000007">
    <property type="protein sequence ID" value="SFK79632.1"/>
    <property type="molecule type" value="Genomic_DNA"/>
</dbReference>
<gene>
    <name evidence="1" type="ORF">SAMN02745775_107195</name>
</gene>
<proteinExistence type="predicted"/>
<dbReference type="SUPFAM" id="SSF47240">
    <property type="entry name" value="Ferritin-like"/>
    <property type="match status" value="1"/>
</dbReference>
<dbReference type="CDD" id="cd07909">
    <property type="entry name" value="YciF"/>
    <property type="match status" value="1"/>
</dbReference>
<evidence type="ECO:0000313" key="2">
    <source>
        <dbReference type="Proteomes" id="UP000199473"/>
    </source>
</evidence>
<dbReference type="InterPro" id="IPR047114">
    <property type="entry name" value="YciF"/>
</dbReference>
<dbReference type="STRING" id="1123062.SAMN02745775_107195"/>
<dbReference type="Proteomes" id="UP000199473">
    <property type="component" value="Unassembled WGS sequence"/>
</dbReference>
<organism evidence="1 2">
    <name type="scientific">Falsiroseomonas stagni DSM 19981</name>
    <dbReference type="NCBI Taxonomy" id="1123062"/>
    <lineage>
        <taxon>Bacteria</taxon>
        <taxon>Pseudomonadati</taxon>
        <taxon>Pseudomonadota</taxon>
        <taxon>Alphaproteobacteria</taxon>
        <taxon>Acetobacterales</taxon>
        <taxon>Roseomonadaceae</taxon>
        <taxon>Falsiroseomonas</taxon>
    </lineage>
</organism>
<name>A0A1I4CEJ3_9PROT</name>
<accession>A0A1I4CEJ3</accession>
<dbReference type="PANTHER" id="PTHR30565">
    <property type="entry name" value="PROTEIN YCIF"/>
    <property type="match status" value="1"/>
</dbReference>
<dbReference type="InterPro" id="IPR009078">
    <property type="entry name" value="Ferritin-like_SF"/>
</dbReference>
<protein>
    <submittedName>
        <fullName evidence="1">Ferritin-like metal-binding protein YciE</fullName>
    </submittedName>
</protein>
<dbReference type="InterPro" id="IPR012347">
    <property type="entry name" value="Ferritin-like"/>
</dbReference>